<dbReference type="PANTHER" id="PTHR12499">
    <property type="entry name" value="OPTIC ATROPHY 3 PROTEIN OPA3"/>
    <property type="match status" value="1"/>
</dbReference>
<evidence type="ECO:0000256" key="3">
    <source>
        <dbReference type="SAM" id="Coils"/>
    </source>
</evidence>
<comment type="similarity">
    <text evidence="1">Belongs to the OPA3 family.</text>
</comment>
<dbReference type="GO" id="GO:0005739">
    <property type="term" value="C:mitochondrion"/>
    <property type="evidence" value="ECO:0007669"/>
    <property type="project" value="TreeGrafter"/>
</dbReference>
<keyword evidence="2 3" id="KW-0175">Coiled coil</keyword>
<feature type="coiled-coil region" evidence="3">
    <location>
        <begin position="120"/>
        <end position="154"/>
    </location>
</feature>
<dbReference type="Pfam" id="PF07047">
    <property type="entry name" value="OPA3"/>
    <property type="match status" value="1"/>
</dbReference>
<evidence type="ECO:0000256" key="1">
    <source>
        <dbReference type="ARBA" id="ARBA00007584"/>
    </source>
</evidence>
<dbReference type="PANTHER" id="PTHR12499:SF0">
    <property type="entry name" value="OPTIC ATROPHY 3 PROTEIN"/>
    <property type="match status" value="1"/>
</dbReference>
<evidence type="ECO:0000256" key="2">
    <source>
        <dbReference type="ARBA" id="ARBA00023054"/>
    </source>
</evidence>
<dbReference type="EMBL" id="GIFK01002241">
    <property type="protein sequence ID" value="NBJ59944.1"/>
    <property type="molecule type" value="Transcribed_RNA"/>
</dbReference>
<evidence type="ECO:0000313" key="4">
    <source>
        <dbReference type="EMBL" id="NBJ59944.1"/>
    </source>
</evidence>
<accession>A0A6B2E9G6</accession>
<proteinExistence type="inferred from homology"/>
<dbReference type="GO" id="GO:0019216">
    <property type="term" value="P:regulation of lipid metabolic process"/>
    <property type="evidence" value="ECO:0007669"/>
    <property type="project" value="TreeGrafter"/>
</dbReference>
<dbReference type="AlphaFoldDB" id="A0A6B2E9G6"/>
<name>A0A6B2E9G6_9DIPT</name>
<organism evidence="4">
    <name type="scientific">Phlebotomus kandelakii</name>
    <dbReference type="NCBI Taxonomy" id="1109342"/>
    <lineage>
        <taxon>Eukaryota</taxon>
        <taxon>Metazoa</taxon>
        <taxon>Ecdysozoa</taxon>
        <taxon>Arthropoda</taxon>
        <taxon>Hexapoda</taxon>
        <taxon>Insecta</taxon>
        <taxon>Pterygota</taxon>
        <taxon>Neoptera</taxon>
        <taxon>Endopterygota</taxon>
        <taxon>Diptera</taxon>
        <taxon>Nematocera</taxon>
        <taxon>Psychodoidea</taxon>
        <taxon>Psychodidae</taxon>
        <taxon>Phlebotomus</taxon>
        <taxon>Larroussius</taxon>
    </lineage>
</organism>
<sequence>MVVGAFPAAKLGVLLLKQISKPIANYMKNQAKKSPFFRQYICMPPAQLYNWWEVKAKMWSMNLGKPVSVQPLNDAMAIELGANLLGETILFVIGAALLILEYTRQAQKESKNQEKVLQEKLELNLKLQELQFQAERHDAQIRELSRILAEVESRTWLPRNPMRKAESTPVLKTMENRRDVKDYEMDNINGKSTPSEKPSGLVHRALELLEREVFSGDEEEDEEIQKLGRISQALVYLRYQ</sequence>
<reference evidence="4" key="1">
    <citation type="submission" date="2019-10" db="EMBL/GenBank/DDBJ databases">
        <title>Short sand fly seasons in Tbilisi, Georgia, hinder development of host immunity to saliva of the visceral leishmaniasis vector Phlebotomus kandelakii.</title>
        <authorList>
            <person name="Oliveira F."/>
            <person name="Giorgobiani E."/>
            <person name="Guimaraes-Costa A.B."/>
            <person name="Abdeladhim M."/>
            <person name="Oristian J."/>
            <person name="Tskhvaradze L."/>
            <person name="Tsertsvadze N."/>
            <person name="Zakalashvili M."/>
            <person name="Valenzuela J.G."/>
            <person name="Kamhawi S."/>
        </authorList>
    </citation>
    <scope>NUCLEOTIDE SEQUENCE</scope>
    <source>
        <strain evidence="4">Wild-capture in Tbilisi</strain>
        <tissue evidence="4">Salivary glands</tissue>
    </source>
</reference>
<dbReference type="InterPro" id="IPR010754">
    <property type="entry name" value="OPA3-like"/>
</dbReference>
<protein>
    <submittedName>
        <fullName evidence="4">Uncharacterized protein</fullName>
    </submittedName>
</protein>